<dbReference type="PANTHER" id="PTHR31118">
    <property type="entry name" value="CYCLASE-LIKE PROTEIN 2"/>
    <property type="match status" value="1"/>
</dbReference>
<dbReference type="RefSeq" id="WP_134507667.1">
    <property type="nucleotide sequence ID" value="NZ_SOFM01000016.1"/>
</dbReference>
<dbReference type="Pfam" id="PF04199">
    <property type="entry name" value="Cyclase"/>
    <property type="match status" value="1"/>
</dbReference>
<dbReference type="EMBL" id="SOFM01000016">
    <property type="protein sequence ID" value="TFC05261.1"/>
    <property type="molecule type" value="Genomic_DNA"/>
</dbReference>
<dbReference type="PANTHER" id="PTHR31118:SF12">
    <property type="entry name" value="CYCLASE-LIKE PROTEIN 2"/>
    <property type="match status" value="1"/>
</dbReference>
<evidence type="ECO:0000313" key="2">
    <source>
        <dbReference type="Proteomes" id="UP000297643"/>
    </source>
</evidence>
<gene>
    <name evidence="1" type="ORF">E3O32_06145</name>
</gene>
<dbReference type="GO" id="GO:0019441">
    <property type="term" value="P:L-tryptophan catabolic process to kynurenine"/>
    <property type="evidence" value="ECO:0007669"/>
    <property type="project" value="InterPro"/>
</dbReference>
<dbReference type="GO" id="GO:0004061">
    <property type="term" value="F:arylformamidase activity"/>
    <property type="evidence" value="ECO:0007669"/>
    <property type="project" value="InterPro"/>
</dbReference>
<reference evidence="1 2" key="1">
    <citation type="submission" date="2019-03" db="EMBL/GenBank/DDBJ databases">
        <title>Genomics of glacier-inhabiting Cryobacterium strains.</title>
        <authorList>
            <person name="Liu Q."/>
            <person name="Xin Y.-H."/>
        </authorList>
    </citation>
    <scope>NUCLEOTIDE SEQUENCE [LARGE SCALE GENOMIC DNA]</scope>
    <source>
        <strain evidence="1 2">RHLT2-21</strain>
    </source>
</reference>
<comment type="caution">
    <text evidence="1">The sequence shown here is derived from an EMBL/GenBank/DDBJ whole genome shotgun (WGS) entry which is preliminary data.</text>
</comment>
<evidence type="ECO:0000313" key="1">
    <source>
        <dbReference type="EMBL" id="TFC05261.1"/>
    </source>
</evidence>
<accession>A0A4R8W9E5</accession>
<dbReference type="InterPro" id="IPR007325">
    <property type="entry name" value="KFase/CYL"/>
</dbReference>
<dbReference type="Proteomes" id="UP000297643">
    <property type="component" value="Unassembled WGS sequence"/>
</dbReference>
<name>A0A4R8W9E5_9MICO</name>
<organism evidence="1 2">
    <name type="scientific">Cryobacterium mannosilyticum</name>
    <dbReference type="NCBI Taxonomy" id="1259190"/>
    <lineage>
        <taxon>Bacteria</taxon>
        <taxon>Bacillati</taxon>
        <taxon>Actinomycetota</taxon>
        <taxon>Actinomycetes</taxon>
        <taxon>Micrococcales</taxon>
        <taxon>Microbacteriaceae</taxon>
        <taxon>Cryobacterium</taxon>
    </lineage>
</organism>
<sequence length="222" mass="23733">MKINSVVDLSVVVNAATQVYPGDPVPVLDVHSTIERDGFNLLSVSIGSQTGTHVDAPYHFDESAPKLDELPLDRFIGPGVIVDAREVGARGRITWRQIEPVAHLLAPGVIVLLHTGWSTHYGTDRYFDNPFLDAGACARLIGLGIRTFGIDAINIDETPDETHPGEGFPVHHLIADVGGVISENLTNLASIDFDGPVISLLPIAFEAADGAPVRAVALHLEL</sequence>
<proteinExistence type="predicted"/>
<dbReference type="Gene3D" id="3.50.30.50">
    <property type="entry name" value="Putative cyclase"/>
    <property type="match status" value="1"/>
</dbReference>
<protein>
    <submittedName>
        <fullName evidence="1">Cyclase family protein</fullName>
    </submittedName>
</protein>
<dbReference type="AlphaFoldDB" id="A0A4R8W9E5"/>
<dbReference type="SUPFAM" id="SSF102198">
    <property type="entry name" value="Putative cyclase"/>
    <property type="match status" value="1"/>
</dbReference>
<dbReference type="InterPro" id="IPR037175">
    <property type="entry name" value="KFase_sf"/>
</dbReference>
<keyword evidence="2" id="KW-1185">Reference proteome</keyword>